<sequence>MQVPHFLSSTFRTRSDTISLVLLICLALATVSFYAYSVPQVYLRIRDAKQLAARQMEAFSQWIANDTNDTWESTDHRDKNGSVAGGSHPGDDWPTKSPLEVCVGSNQTIGEVEDLFCMPRPNYEPDFKNPCWWETVTNTTGGQPLDLPSRELRCLPYFHILCCSKSGTTDLYWRIAQHPDIVPNVGYFGKEQLFWAWLKNGFLGKWNKGPSKPFIDYINGFQSIANYLSNDTMPVKQKTQLVTYLCSLVDGSPLDMWDLRGWILLPQNRGLREPQVMTPHLMRHLYRDPKFIVLMRDPVERLYTAYLFHKMGNNSESFHLAVVKAIAMFDDCLAHAPSRRECYFNGSVIEHLPADVHFNCYAVFIKEWLAVFPWKHFLFMRTEDYSKNLKSSLLEVFRFLDLPLPDKRTMKKMVELPIAHHTQEKDSAGAMLPETRALLRKYVEPCNAELAALLKDEKYLWKDV</sequence>
<dbReference type="InterPro" id="IPR052654">
    <property type="entry name" value="CS_Sulfotransferase"/>
</dbReference>
<dbReference type="OrthoDB" id="8068875at2759"/>
<dbReference type="Pfam" id="PF00685">
    <property type="entry name" value="Sulfotransfer_1"/>
    <property type="match status" value="1"/>
</dbReference>
<dbReference type="EMBL" id="PZQS01000003">
    <property type="protein sequence ID" value="PVD34898.1"/>
    <property type="molecule type" value="Genomic_DNA"/>
</dbReference>
<dbReference type="Gene3D" id="3.40.50.300">
    <property type="entry name" value="P-loop containing nucleotide triphosphate hydrolases"/>
    <property type="match status" value="1"/>
</dbReference>
<evidence type="ECO:0000313" key="4">
    <source>
        <dbReference type="Proteomes" id="UP000245119"/>
    </source>
</evidence>
<dbReference type="STRING" id="400727.A0A2T7PN80"/>
<comment type="caution">
    <text evidence="3">The sequence shown here is derived from an EMBL/GenBank/DDBJ whole genome shotgun (WGS) entry which is preliminary data.</text>
</comment>
<dbReference type="PANTHER" id="PTHR15723">
    <property type="entry name" value="CARBOHYDRATE SULFOTRANSFERASE 15"/>
    <property type="match status" value="1"/>
</dbReference>
<dbReference type="SUPFAM" id="SSF52540">
    <property type="entry name" value="P-loop containing nucleoside triphosphate hydrolases"/>
    <property type="match status" value="1"/>
</dbReference>
<accession>A0A2T7PN80</accession>
<proteinExistence type="predicted"/>
<evidence type="ECO:0000313" key="3">
    <source>
        <dbReference type="EMBL" id="PVD34898.1"/>
    </source>
</evidence>
<dbReference type="Proteomes" id="UP000245119">
    <property type="component" value="Linkage Group LG3"/>
</dbReference>
<evidence type="ECO:0000259" key="2">
    <source>
        <dbReference type="Pfam" id="PF00685"/>
    </source>
</evidence>
<protein>
    <recommendedName>
        <fullName evidence="2">Sulfotransferase domain-containing protein</fullName>
    </recommendedName>
</protein>
<reference evidence="3 4" key="1">
    <citation type="submission" date="2018-04" db="EMBL/GenBank/DDBJ databases">
        <title>The genome of golden apple snail Pomacea canaliculata provides insight into stress tolerance and invasive adaptation.</title>
        <authorList>
            <person name="Liu C."/>
            <person name="Liu B."/>
            <person name="Ren Y."/>
            <person name="Zhang Y."/>
            <person name="Wang H."/>
            <person name="Li S."/>
            <person name="Jiang F."/>
            <person name="Yin L."/>
            <person name="Zhang G."/>
            <person name="Qian W."/>
            <person name="Fan W."/>
        </authorList>
    </citation>
    <scope>NUCLEOTIDE SEQUENCE [LARGE SCALE GENOMIC DNA]</scope>
    <source>
        <strain evidence="3">SZHN2017</strain>
        <tissue evidence="3">Muscle</tissue>
    </source>
</reference>
<feature type="domain" description="Sulfotransferase" evidence="2">
    <location>
        <begin position="267"/>
        <end position="427"/>
    </location>
</feature>
<dbReference type="InterPro" id="IPR000863">
    <property type="entry name" value="Sulfotransferase_dom"/>
</dbReference>
<organism evidence="3 4">
    <name type="scientific">Pomacea canaliculata</name>
    <name type="common">Golden apple snail</name>
    <dbReference type="NCBI Taxonomy" id="400727"/>
    <lineage>
        <taxon>Eukaryota</taxon>
        <taxon>Metazoa</taxon>
        <taxon>Spiralia</taxon>
        <taxon>Lophotrochozoa</taxon>
        <taxon>Mollusca</taxon>
        <taxon>Gastropoda</taxon>
        <taxon>Caenogastropoda</taxon>
        <taxon>Architaenioglossa</taxon>
        <taxon>Ampullarioidea</taxon>
        <taxon>Ampullariidae</taxon>
        <taxon>Pomacea</taxon>
    </lineage>
</organism>
<name>A0A2T7PN80_POMCA</name>
<gene>
    <name evidence="3" type="ORF">C0Q70_06179</name>
</gene>
<feature type="region of interest" description="Disordered" evidence="1">
    <location>
        <begin position="70"/>
        <end position="92"/>
    </location>
</feature>
<dbReference type="GO" id="GO:0050659">
    <property type="term" value="F:N-acetylgalactosamine 4-sulfate 6-O-sulfotransferase activity"/>
    <property type="evidence" value="ECO:0007669"/>
    <property type="project" value="TreeGrafter"/>
</dbReference>
<dbReference type="GO" id="GO:0019319">
    <property type="term" value="P:hexose biosynthetic process"/>
    <property type="evidence" value="ECO:0007669"/>
    <property type="project" value="TreeGrafter"/>
</dbReference>
<dbReference type="PANTHER" id="PTHR15723:SF0">
    <property type="entry name" value="CARBOHYDRATE SULFOTRANSFERASE 15"/>
    <property type="match status" value="1"/>
</dbReference>
<dbReference type="InterPro" id="IPR027417">
    <property type="entry name" value="P-loop_NTPase"/>
</dbReference>
<dbReference type="AlphaFoldDB" id="A0A2T7PN80"/>
<evidence type="ECO:0000256" key="1">
    <source>
        <dbReference type="SAM" id="MobiDB-lite"/>
    </source>
</evidence>
<keyword evidence="4" id="KW-1185">Reference proteome</keyword>